<dbReference type="PROSITE" id="PS51450">
    <property type="entry name" value="LRR"/>
    <property type="match status" value="3"/>
</dbReference>
<dbReference type="Gene3D" id="3.80.10.10">
    <property type="entry name" value="Ribonuclease Inhibitor"/>
    <property type="match status" value="2"/>
</dbReference>
<keyword evidence="4" id="KW-0175">Coiled coil</keyword>
<dbReference type="EMBL" id="OU895877">
    <property type="protein sequence ID" value="CAH1710015.1"/>
    <property type="molecule type" value="Genomic_DNA"/>
</dbReference>
<evidence type="ECO:0000256" key="1">
    <source>
        <dbReference type="ARBA" id="ARBA00022614"/>
    </source>
</evidence>
<dbReference type="AlphaFoldDB" id="A0A9P0NCH7"/>
<feature type="chain" id="PRO_5040459453" evidence="5">
    <location>
        <begin position="22"/>
        <end position="467"/>
    </location>
</feature>
<reference evidence="6" key="2">
    <citation type="submission" date="2022-10" db="EMBL/GenBank/DDBJ databases">
        <authorList>
            <consortium name="ENA_rothamsted_submissions"/>
            <consortium name="culmorum"/>
            <person name="King R."/>
        </authorList>
    </citation>
    <scope>NUCLEOTIDE SEQUENCE</scope>
</reference>
<evidence type="ECO:0000256" key="2">
    <source>
        <dbReference type="ARBA" id="ARBA00022729"/>
    </source>
</evidence>
<dbReference type="PANTHER" id="PTHR24366:SF161">
    <property type="entry name" value="TIR DOMAIN-CONTAINING PROTEIN"/>
    <property type="match status" value="1"/>
</dbReference>
<keyword evidence="3" id="KW-0677">Repeat</keyword>
<feature type="coiled-coil region" evidence="4">
    <location>
        <begin position="386"/>
        <end position="462"/>
    </location>
</feature>
<keyword evidence="2 5" id="KW-0732">Signal</keyword>
<reference evidence="6" key="1">
    <citation type="submission" date="2022-01" db="EMBL/GenBank/DDBJ databases">
        <authorList>
            <person name="King R."/>
        </authorList>
    </citation>
    <scope>NUCLEOTIDE SEQUENCE</scope>
</reference>
<name>A0A9P0NCH7_9DIPT</name>
<evidence type="ECO:0000256" key="5">
    <source>
        <dbReference type="SAM" id="SignalP"/>
    </source>
</evidence>
<dbReference type="InterPro" id="IPR001611">
    <property type="entry name" value="Leu-rich_rpt"/>
</dbReference>
<feature type="signal peptide" evidence="5">
    <location>
        <begin position="1"/>
        <end position="21"/>
    </location>
</feature>
<dbReference type="Pfam" id="PF13855">
    <property type="entry name" value="LRR_8"/>
    <property type="match status" value="2"/>
</dbReference>
<dbReference type="Proteomes" id="UP001153620">
    <property type="component" value="Chromosome 1"/>
</dbReference>
<keyword evidence="1" id="KW-0433">Leucine-rich repeat</keyword>
<evidence type="ECO:0000256" key="3">
    <source>
        <dbReference type="ARBA" id="ARBA00022737"/>
    </source>
</evidence>
<organism evidence="6 7">
    <name type="scientific">Chironomus riparius</name>
    <dbReference type="NCBI Taxonomy" id="315576"/>
    <lineage>
        <taxon>Eukaryota</taxon>
        <taxon>Metazoa</taxon>
        <taxon>Ecdysozoa</taxon>
        <taxon>Arthropoda</taxon>
        <taxon>Hexapoda</taxon>
        <taxon>Insecta</taxon>
        <taxon>Pterygota</taxon>
        <taxon>Neoptera</taxon>
        <taxon>Endopterygota</taxon>
        <taxon>Diptera</taxon>
        <taxon>Nematocera</taxon>
        <taxon>Chironomoidea</taxon>
        <taxon>Chironomidae</taxon>
        <taxon>Chironominae</taxon>
        <taxon>Chironomus</taxon>
    </lineage>
</organism>
<proteinExistence type="predicted"/>
<evidence type="ECO:0000256" key="4">
    <source>
        <dbReference type="SAM" id="Coils"/>
    </source>
</evidence>
<dbReference type="FunFam" id="3.80.10.10:FF:001164">
    <property type="entry name" value="GH01279p"/>
    <property type="match status" value="1"/>
</dbReference>
<dbReference type="PANTHER" id="PTHR24366">
    <property type="entry name" value="IG(IMMUNOGLOBULIN) AND LRR(LEUCINE RICH REPEAT) DOMAINS"/>
    <property type="match status" value="1"/>
</dbReference>
<keyword evidence="7" id="KW-1185">Reference proteome</keyword>
<dbReference type="SUPFAM" id="SSF52058">
    <property type="entry name" value="L domain-like"/>
    <property type="match status" value="1"/>
</dbReference>
<evidence type="ECO:0000313" key="7">
    <source>
        <dbReference type="Proteomes" id="UP001153620"/>
    </source>
</evidence>
<protein>
    <submittedName>
        <fullName evidence="6">Uncharacterized protein</fullName>
    </submittedName>
</protein>
<evidence type="ECO:0000313" key="6">
    <source>
        <dbReference type="EMBL" id="CAH1710015.1"/>
    </source>
</evidence>
<accession>A0A9P0NCH7</accession>
<gene>
    <name evidence="6" type="ORF">CHIRRI_LOCUS1437</name>
</gene>
<sequence>MDSKFAALIIFISISYHQACGQKLNCSFSIGHQSVYSCFLKVDNPNGLANFTEITGTHLPEMTNEDVTKVAYGSLKNTTTPPPIVCETFQNPTEVFITETVIKSIKDSFRYCSKLKKIEIYLNNLFQRDSMEIDEDAFVGNPELRLISAWNNRIKSLHENVFRNQNKLMYLWLNNNEISDLGDDIFLPLHNLLQLDLWSNQIKVMKRNWFRNLTKLEDLWIAVNQIESLPPNAFNNMVNLKMLALSANELKELPNNIFSSLKSLKIIYLEHNKLKEIHSESFGYLLNLTHIYLTNNQIDAIDERLINNTGVTYIDMRNNTCANVNITDNSTSRDVMRNALQKCFENYKLLYPDETTTIDTTTDPTFSPGCIDGNLDDRVCKLEDWNQELEDKIDILTENKQHMQEDIENLLKENEDLREDLENQVLLIADVQDENQKLQTTTEELQKELEELKNQFLIWTTRPCACL</sequence>
<dbReference type="InterPro" id="IPR032675">
    <property type="entry name" value="LRR_dom_sf"/>
</dbReference>
<dbReference type="InterPro" id="IPR003591">
    <property type="entry name" value="Leu-rich_rpt_typical-subtyp"/>
</dbReference>
<dbReference type="SMART" id="SM00369">
    <property type="entry name" value="LRR_TYP"/>
    <property type="match status" value="7"/>
</dbReference>